<protein>
    <recommendedName>
        <fullName evidence="4">Flagella basal body P-ring formation protein FlgA</fullName>
    </recommendedName>
</protein>
<dbReference type="STRING" id="633194.SAMN05421759_10158"/>
<comment type="function">
    <text evidence="4">Involved in the assembly process of the P-ring formation. It may associate with FlgF on the rod constituting a structure essential for the P-ring assembly or may act as a modulator protein for the P-ring assembly.</text>
</comment>
<keyword evidence="3 4" id="KW-0574">Periplasm</keyword>
<keyword evidence="2 4" id="KW-0732">Signal</keyword>
<feature type="signal peptide" evidence="4">
    <location>
        <begin position="1"/>
        <end position="19"/>
    </location>
</feature>
<evidence type="ECO:0000313" key="6">
    <source>
        <dbReference type="EMBL" id="SIS50112.1"/>
    </source>
</evidence>
<accession>A0A1N7JL66</accession>
<evidence type="ECO:0000256" key="2">
    <source>
        <dbReference type="ARBA" id="ARBA00022729"/>
    </source>
</evidence>
<dbReference type="CDD" id="cd11614">
    <property type="entry name" value="SAF_CpaB_FlgA_like"/>
    <property type="match status" value="1"/>
</dbReference>
<dbReference type="EMBL" id="FTOQ01000001">
    <property type="protein sequence ID" value="SIS50112.1"/>
    <property type="molecule type" value="Genomic_DNA"/>
</dbReference>
<dbReference type="Gene3D" id="2.30.30.760">
    <property type="match status" value="1"/>
</dbReference>
<comment type="subcellular location">
    <subcellularLocation>
        <location evidence="1 4">Periplasm</location>
    </subcellularLocation>
</comment>
<dbReference type="Gene3D" id="3.90.1210.10">
    <property type="entry name" value="Antifreeze-like/N-acetylneuraminic acid synthase C-terminal domain"/>
    <property type="match status" value="1"/>
</dbReference>
<evidence type="ECO:0000259" key="5">
    <source>
        <dbReference type="SMART" id="SM00858"/>
    </source>
</evidence>
<keyword evidence="4" id="KW-1005">Bacterial flagellum biogenesis</keyword>
<reference evidence="7" key="1">
    <citation type="submission" date="2017-01" db="EMBL/GenBank/DDBJ databases">
        <authorList>
            <person name="Varghese N."/>
            <person name="Submissions S."/>
        </authorList>
    </citation>
    <scope>NUCLEOTIDE SEQUENCE [LARGE SCALE GENOMIC DNA]</scope>
    <source>
        <strain evidence="7">DSM 29430</strain>
    </source>
</reference>
<dbReference type="InterPro" id="IPR013974">
    <property type="entry name" value="SAF"/>
</dbReference>
<evidence type="ECO:0000256" key="3">
    <source>
        <dbReference type="ARBA" id="ARBA00022764"/>
    </source>
</evidence>
<keyword evidence="6" id="KW-0282">Flagellum</keyword>
<dbReference type="GO" id="GO:0042597">
    <property type="term" value="C:periplasmic space"/>
    <property type="evidence" value="ECO:0007669"/>
    <property type="project" value="UniProtKB-SubCell"/>
</dbReference>
<proteinExistence type="inferred from homology"/>
<dbReference type="InterPro" id="IPR039246">
    <property type="entry name" value="Flagellar_FlgA"/>
</dbReference>
<keyword evidence="6" id="KW-0966">Cell projection</keyword>
<keyword evidence="7" id="KW-1185">Reference proteome</keyword>
<dbReference type="Pfam" id="PF13144">
    <property type="entry name" value="ChapFlgA"/>
    <property type="match status" value="1"/>
</dbReference>
<comment type="similarity">
    <text evidence="4">Belongs to the FlgA family.</text>
</comment>
<gene>
    <name evidence="6" type="ORF">SAMN05421759_10158</name>
</gene>
<dbReference type="Proteomes" id="UP000186684">
    <property type="component" value="Unassembled WGS sequence"/>
</dbReference>
<sequence length="140" mass="14236">MRALLFLLASLGAAAPVSADVVVATRPISAMEVISPSVVALQEGTIPGAVSDLAAALGREARVALFPGQPILARHLAAPAIIERNASVAVIFDSAGLRIETEGRALGRGGAGDRIRVMNIASRSTLFGTIQADGSILVSP</sequence>
<name>A0A1N7JL66_9RHOB</name>
<dbReference type="PANTHER" id="PTHR36307">
    <property type="entry name" value="FLAGELLA BASAL BODY P-RING FORMATION PROTEIN FLGA"/>
    <property type="match status" value="1"/>
</dbReference>
<evidence type="ECO:0000313" key="7">
    <source>
        <dbReference type="Proteomes" id="UP000186684"/>
    </source>
</evidence>
<keyword evidence="6" id="KW-0969">Cilium</keyword>
<feature type="chain" id="PRO_5011826793" description="Flagella basal body P-ring formation protein FlgA" evidence="4">
    <location>
        <begin position="20"/>
        <end position="140"/>
    </location>
</feature>
<evidence type="ECO:0000256" key="4">
    <source>
        <dbReference type="RuleBase" id="RU362063"/>
    </source>
</evidence>
<dbReference type="InterPro" id="IPR017585">
    <property type="entry name" value="SAF_FlgA"/>
</dbReference>
<dbReference type="GO" id="GO:0044780">
    <property type="term" value="P:bacterial-type flagellum assembly"/>
    <property type="evidence" value="ECO:0007669"/>
    <property type="project" value="InterPro"/>
</dbReference>
<dbReference type="OrthoDB" id="7619725at2"/>
<dbReference type="NCBIfam" id="TIGR03170">
    <property type="entry name" value="flgA_cterm"/>
    <property type="match status" value="1"/>
</dbReference>
<dbReference type="AlphaFoldDB" id="A0A1N7JL66"/>
<dbReference type="SMART" id="SM00858">
    <property type="entry name" value="SAF"/>
    <property type="match status" value="1"/>
</dbReference>
<organism evidence="6 7">
    <name type="scientific">Roseivivax lentus</name>
    <dbReference type="NCBI Taxonomy" id="633194"/>
    <lineage>
        <taxon>Bacteria</taxon>
        <taxon>Pseudomonadati</taxon>
        <taxon>Pseudomonadota</taxon>
        <taxon>Alphaproteobacteria</taxon>
        <taxon>Rhodobacterales</taxon>
        <taxon>Roseobacteraceae</taxon>
        <taxon>Roseivivax</taxon>
    </lineage>
</organism>
<dbReference type="PANTHER" id="PTHR36307:SF1">
    <property type="entry name" value="FLAGELLA BASAL BODY P-RING FORMATION PROTEIN FLGA"/>
    <property type="match status" value="1"/>
</dbReference>
<evidence type="ECO:0000256" key="1">
    <source>
        <dbReference type="ARBA" id="ARBA00004418"/>
    </source>
</evidence>
<feature type="domain" description="SAF" evidence="5">
    <location>
        <begin position="19"/>
        <end position="77"/>
    </location>
</feature>